<proteinExistence type="predicted"/>
<comment type="caution">
    <text evidence="1">The sequence shown here is derived from an EMBL/GenBank/DDBJ whole genome shotgun (WGS) entry which is preliminary data.</text>
</comment>
<evidence type="ECO:0000313" key="1">
    <source>
        <dbReference type="EMBL" id="TEY39215.1"/>
    </source>
</evidence>
<dbReference type="AlphaFoldDB" id="A0A4Y8CMH5"/>
<name>A0A4Y8CMH5_9HELO</name>
<gene>
    <name evidence="1" type="ORF">BOTCAL_0467g00060</name>
</gene>
<protein>
    <submittedName>
        <fullName evidence="1">Uncharacterized protein</fullName>
    </submittedName>
</protein>
<organism evidence="1 2">
    <name type="scientific">Botryotinia calthae</name>
    <dbReference type="NCBI Taxonomy" id="38488"/>
    <lineage>
        <taxon>Eukaryota</taxon>
        <taxon>Fungi</taxon>
        <taxon>Dikarya</taxon>
        <taxon>Ascomycota</taxon>
        <taxon>Pezizomycotina</taxon>
        <taxon>Leotiomycetes</taxon>
        <taxon>Helotiales</taxon>
        <taxon>Sclerotiniaceae</taxon>
        <taxon>Botryotinia</taxon>
    </lineage>
</organism>
<reference evidence="1 2" key="1">
    <citation type="submission" date="2017-11" db="EMBL/GenBank/DDBJ databases">
        <title>Comparative genomics of Botrytis spp.</title>
        <authorList>
            <person name="Valero-Jimenez C.A."/>
            <person name="Tapia P."/>
            <person name="Veloso J."/>
            <person name="Silva-Moreno E."/>
            <person name="Staats M."/>
            <person name="Valdes J.H."/>
            <person name="Van Kan J.A.L."/>
        </authorList>
    </citation>
    <scope>NUCLEOTIDE SEQUENCE [LARGE SCALE GENOMIC DNA]</scope>
    <source>
        <strain evidence="1 2">MUCL2830</strain>
    </source>
</reference>
<evidence type="ECO:0000313" key="2">
    <source>
        <dbReference type="Proteomes" id="UP000297299"/>
    </source>
</evidence>
<keyword evidence="2" id="KW-1185">Reference proteome</keyword>
<accession>A0A4Y8CMH5</accession>
<dbReference type="EMBL" id="PHWZ01000466">
    <property type="protein sequence ID" value="TEY39215.1"/>
    <property type="molecule type" value="Genomic_DNA"/>
</dbReference>
<dbReference type="Proteomes" id="UP000297299">
    <property type="component" value="Unassembled WGS sequence"/>
</dbReference>
<sequence>MTPGQKFRKNVDLGGETSQGLLHVTASDFEGKEKISFSGPKCSLILMTERSVDGWRIYLMPNESSAYIQSLKPQVAVDLKGILRVG</sequence>